<dbReference type="OrthoDB" id="1734229at2759"/>
<evidence type="ECO:0000313" key="6">
    <source>
        <dbReference type="Proteomes" id="UP001152797"/>
    </source>
</evidence>
<dbReference type="Gene3D" id="2.60.40.150">
    <property type="entry name" value="C2 domain"/>
    <property type="match status" value="1"/>
</dbReference>
<dbReference type="InterPro" id="IPR035892">
    <property type="entry name" value="C2_domain_sf"/>
</dbReference>
<dbReference type="Gene3D" id="1.10.287.110">
    <property type="entry name" value="DnaJ domain"/>
    <property type="match status" value="1"/>
</dbReference>
<dbReference type="PROSITE" id="PS50076">
    <property type="entry name" value="DNAJ_2"/>
    <property type="match status" value="1"/>
</dbReference>
<dbReference type="PANTHER" id="PTHR24075:SF0">
    <property type="entry name" value="TRANSLOCATION PROTEIN SEC63 HOMOLOG"/>
    <property type="match status" value="1"/>
</dbReference>
<dbReference type="SUPFAM" id="SSF46565">
    <property type="entry name" value="Chaperone J-domain"/>
    <property type="match status" value="1"/>
</dbReference>
<reference evidence="5 6" key="2">
    <citation type="submission" date="2024-05" db="EMBL/GenBank/DDBJ databases">
        <authorList>
            <person name="Chen Y."/>
            <person name="Shah S."/>
            <person name="Dougan E. K."/>
            <person name="Thang M."/>
            <person name="Chan C."/>
        </authorList>
    </citation>
    <scope>NUCLEOTIDE SEQUENCE [LARGE SCALE GENOMIC DNA]</scope>
</reference>
<sequence length="574" mass="64033">MALLWLLAVPAIAAKKNQSDGDDSAMLFFLLAMLSCLLLPWTLAVLWYFLFPGHAEVAKAFPTTIEGSRVRLCSTQAMQERREADMRRLKSRHISAGFASQRGEFKRLVLLVLLWCWLLYIVVQVRQVLATSALYQNFDPYAILEVGGTSSSSQIKKAFHKLSLKYHPDKNPDTAAAEKFILIKKAYDALTDPVAKRNYRLYGNPDGPTRVELSVALPSVDKEKQGLVLVLFLLLFVIGVPLTLLYCMQSTSIDQNGLPRITNEVLQNGLGDTMDVRAVQELLLRASAGETKARDDHADLRKQLSAAGATFVRKRPEDAEDEARLQQAEALFWAHLLRRTDLLEIDLLEPALMHWEMTCKALLQLAAKKGFSQTLHSTLDVFRGLVQAIEPSGKGAGALLQIPHFTSEQVRMWQKRNKKYATFPTFLSMPSQERSTALSTEELGLTGNQRADIEEFVACAPQMQIQASRVFVQGEEEICIGDVATLELRLLRANLPEGEAIGSAHTPHFPSAQVREAWWVTFRLPGRGKSGVSVCSRIADGSREFVAHIRFRVPLAGKCRLRLTLSCEAYAGRT</sequence>
<dbReference type="SUPFAM" id="SSF81296">
    <property type="entry name" value="E set domains"/>
    <property type="match status" value="1"/>
</dbReference>
<dbReference type="EMBL" id="CAMXCT010001380">
    <property type="protein sequence ID" value="CAI3989545.1"/>
    <property type="molecule type" value="Genomic_DNA"/>
</dbReference>
<dbReference type="SMART" id="SM00271">
    <property type="entry name" value="DnaJ"/>
    <property type="match status" value="1"/>
</dbReference>
<feature type="transmembrane region" description="Helical" evidence="1">
    <location>
        <begin position="24"/>
        <end position="50"/>
    </location>
</feature>
<name>A0A9P1CDJ0_9DINO</name>
<feature type="chain" id="PRO_5043270322" evidence="2">
    <location>
        <begin position="22"/>
        <end position="574"/>
    </location>
</feature>
<dbReference type="GO" id="GO:0006614">
    <property type="term" value="P:SRP-dependent cotranslational protein targeting to membrane"/>
    <property type="evidence" value="ECO:0007669"/>
    <property type="project" value="TreeGrafter"/>
</dbReference>
<dbReference type="EMBL" id="CAMXCT030001380">
    <property type="protein sequence ID" value="CAL4776857.1"/>
    <property type="molecule type" value="Genomic_DNA"/>
</dbReference>
<dbReference type="InterPro" id="IPR036869">
    <property type="entry name" value="J_dom_sf"/>
</dbReference>
<keyword evidence="2" id="KW-0732">Signal</keyword>
<dbReference type="SUPFAM" id="SSF158702">
    <property type="entry name" value="Sec63 N-terminal domain-like"/>
    <property type="match status" value="1"/>
</dbReference>
<dbReference type="Proteomes" id="UP001152797">
    <property type="component" value="Unassembled WGS sequence"/>
</dbReference>
<dbReference type="GO" id="GO:0008320">
    <property type="term" value="F:protein transmembrane transporter activity"/>
    <property type="evidence" value="ECO:0007669"/>
    <property type="project" value="TreeGrafter"/>
</dbReference>
<gene>
    <name evidence="4" type="ORF">C1SCF055_LOCUS16613</name>
</gene>
<dbReference type="AlphaFoldDB" id="A0A9P1CDJ0"/>
<evidence type="ECO:0000256" key="2">
    <source>
        <dbReference type="SAM" id="SignalP"/>
    </source>
</evidence>
<dbReference type="GO" id="GO:0031207">
    <property type="term" value="C:Sec62/Sec63 complex"/>
    <property type="evidence" value="ECO:0007669"/>
    <property type="project" value="TreeGrafter"/>
</dbReference>
<accession>A0A9P1CDJ0</accession>
<feature type="domain" description="J" evidence="3">
    <location>
        <begin position="139"/>
        <end position="203"/>
    </location>
</feature>
<keyword evidence="1" id="KW-1133">Transmembrane helix</keyword>
<evidence type="ECO:0000313" key="4">
    <source>
        <dbReference type="EMBL" id="CAI3989545.1"/>
    </source>
</evidence>
<organism evidence="4">
    <name type="scientific">Cladocopium goreaui</name>
    <dbReference type="NCBI Taxonomy" id="2562237"/>
    <lineage>
        <taxon>Eukaryota</taxon>
        <taxon>Sar</taxon>
        <taxon>Alveolata</taxon>
        <taxon>Dinophyceae</taxon>
        <taxon>Suessiales</taxon>
        <taxon>Symbiodiniaceae</taxon>
        <taxon>Cladocopium</taxon>
    </lineage>
</organism>
<dbReference type="PRINTS" id="PR00625">
    <property type="entry name" value="JDOMAIN"/>
</dbReference>
<dbReference type="CDD" id="cd06257">
    <property type="entry name" value="DnaJ"/>
    <property type="match status" value="1"/>
</dbReference>
<dbReference type="InterPro" id="IPR014756">
    <property type="entry name" value="Ig_E-set"/>
</dbReference>
<protein>
    <submittedName>
        <fullName evidence="5">DnaJ protein ERDJ2 (Chaperone protein dnaJ C43) (OsDjC43) (Endoplasmic reticulum dnaJ domain-containing protein 2) (OsERdj2)</fullName>
    </submittedName>
</protein>
<dbReference type="InterPro" id="IPR001623">
    <property type="entry name" value="DnaJ_domain"/>
</dbReference>
<proteinExistence type="predicted"/>
<dbReference type="PANTHER" id="PTHR24075">
    <property type="entry name" value="SEC63 DOMAIN-CONTAINING"/>
    <property type="match status" value="1"/>
</dbReference>
<reference evidence="4" key="1">
    <citation type="submission" date="2022-10" db="EMBL/GenBank/DDBJ databases">
        <authorList>
            <person name="Chen Y."/>
            <person name="Dougan E. K."/>
            <person name="Chan C."/>
            <person name="Rhodes N."/>
            <person name="Thang M."/>
        </authorList>
    </citation>
    <scope>NUCLEOTIDE SEQUENCE</scope>
</reference>
<dbReference type="GO" id="GO:0003723">
    <property type="term" value="F:RNA binding"/>
    <property type="evidence" value="ECO:0007669"/>
    <property type="project" value="TreeGrafter"/>
</dbReference>
<keyword evidence="1" id="KW-0812">Transmembrane</keyword>
<keyword evidence="1" id="KW-0472">Membrane</keyword>
<dbReference type="PROSITE" id="PS00636">
    <property type="entry name" value="DNAJ_1"/>
    <property type="match status" value="1"/>
</dbReference>
<dbReference type="InterPro" id="IPR018253">
    <property type="entry name" value="DnaJ_domain_CS"/>
</dbReference>
<dbReference type="EMBL" id="CAMXCT020001380">
    <property type="protein sequence ID" value="CAL1142920.1"/>
    <property type="molecule type" value="Genomic_DNA"/>
</dbReference>
<dbReference type="Pfam" id="PF00226">
    <property type="entry name" value="DnaJ"/>
    <property type="match status" value="1"/>
</dbReference>
<evidence type="ECO:0000259" key="3">
    <source>
        <dbReference type="PROSITE" id="PS50076"/>
    </source>
</evidence>
<evidence type="ECO:0000256" key="1">
    <source>
        <dbReference type="SAM" id="Phobius"/>
    </source>
</evidence>
<dbReference type="GO" id="GO:0006620">
    <property type="term" value="P:post-translational protein targeting to endoplasmic reticulum membrane"/>
    <property type="evidence" value="ECO:0007669"/>
    <property type="project" value="TreeGrafter"/>
</dbReference>
<evidence type="ECO:0000313" key="5">
    <source>
        <dbReference type="EMBL" id="CAL4776857.1"/>
    </source>
</evidence>
<feature type="transmembrane region" description="Helical" evidence="1">
    <location>
        <begin position="227"/>
        <end position="247"/>
    </location>
</feature>
<comment type="caution">
    <text evidence="4">The sequence shown here is derived from an EMBL/GenBank/DDBJ whole genome shotgun (WGS) entry which is preliminary data.</text>
</comment>
<feature type="transmembrane region" description="Helical" evidence="1">
    <location>
        <begin position="108"/>
        <end position="129"/>
    </location>
</feature>
<dbReference type="Gene3D" id="1.10.150.20">
    <property type="entry name" value="5' to 3' exonuclease, C-terminal subdomain"/>
    <property type="match status" value="1"/>
</dbReference>
<keyword evidence="6" id="KW-1185">Reference proteome</keyword>
<feature type="signal peptide" evidence="2">
    <location>
        <begin position="1"/>
        <end position="21"/>
    </location>
</feature>